<gene>
    <name evidence="2" type="ORF">SDC9_150226</name>
</gene>
<protein>
    <submittedName>
        <fullName evidence="2">Uncharacterized protein</fullName>
    </submittedName>
</protein>
<organism evidence="2">
    <name type="scientific">bioreactor metagenome</name>
    <dbReference type="NCBI Taxonomy" id="1076179"/>
    <lineage>
        <taxon>unclassified sequences</taxon>
        <taxon>metagenomes</taxon>
        <taxon>ecological metagenomes</taxon>
    </lineage>
</organism>
<feature type="region of interest" description="Disordered" evidence="1">
    <location>
        <begin position="1"/>
        <end position="50"/>
    </location>
</feature>
<feature type="compositionally biased region" description="Basic and acidic residues" evidence="1">
    <location>
        <begin position="135"/>
        <end position="161"/>
    </location>
</feature>
<feature type="compositionally biased region" description="Basic and acidic residues" evidence="1">
    <location>
        <begin position="72"/>
        <end position="82"/>
    </location>
</feature>
<dbReference type="EMBL" id="VSSQ01048955">
    <property type="protein sequence ID" value="MPN03003.1"/>
    <property type="molecule type" value="Genomic_DNA"/>
</dbReference>
<feature type="region of interest" description="Disordered" evidence="1">
    <location>
        <begin position="68"/>
        <end position="165"/>
    </location>
</feature>
<evidence type="ECO:0000256" key="1">
    <source>
        <dbReference type="SAM" id="MobiDB-lite"/>
    </source>
</evidence>
<proteinExistence type="predicted"/>
<sequence length="187" mass="21501">MGLVEHAPPGDEPRVGETEEGEPRLREYRSGHAERDVRKQYRRGLRHEMPPEYISALRAERAQRLDPGAFAHCEDERADGARRTHPRKYRKYQYELPEPLAPDTGEHHQYRQRRYRKQDVDEAHDERIAPASDVAGRKAEGHPQQAGDDRRADADDQRGADTVDESCEDVASALVRAHQPLALAWQR</sequence>
<name>A0A645ER46_9ZZZZ</name>
<reference evidence="2" key="1">
    <citation type="submission" date="2019-08" db="EMBL/GenBank/DDBJ databases">
        <authorList>
            <person name="Kucharzyk K."/>
            <person name="Murdoch R.W."/>
            <person name="Higgins S."/>
            <person name="Loffler F."/>
        </authorList>
    </citation>
    <scope>NUCLEOTIDE SEQUENCE</scope>
</reference>
<accession>A0A645ER46</accession>
<dbReference type="AlphaFoldDB" id="A0A645ER46"/>
<feature type="compositionally biased region" description="Basic and acidic residues" evidence="1">
    <location>
        <begin position="117"/>
        <end position="128"/>
    </location>
</feature>
<comment type="caution">
    <text evidence="2">The sequence shown here is derived from an EMBL/GenBank/DDBJ whole genome shotgun (WGS) entry which is preliminary data.</text>
</comment>
<evidence type="ECO:0000313" key="2">
    <source>
        <dbReference type="EMBL" id="MPN03003.1"/>
    </source>
</evidence>
<feature type="compositionally biased region" description="Basic and acidic residues" evidence="1">
    <location>
        <begin position="8"/>
        <end position="39"/>
    </location>
</feature>